<keyword evidence="7 10" id="KW-0406">Ion transport</keyword>
<evidence type="ECO:0000256" key="8">
    <source>
        <dbReference type="ARBA" id="ARBA00023136"/>
    </source>
</evidence>
<evidence type="ECO:0000256" key="6">
    <source>
        <dbReference type="ARBA" id="ARBA00022989"/>
    </source>
</evidence>
<evidence type="ECO:0000256" key="10">
    <source>
        <dbReference type="HAMAP-Rule" id="MF_00115"/>
    </source>
</evidence>
<comment type="caution">
    <text evidence="11">The sequence shown here is derived from an EMBL/GenBank/DDBJ whole genome shotgun (WGS) entry which is preliminary data.</text>
</comment>
<comment type="function">
    <text evidence="10">Channel that opens in response to stretch forces in the membrane lipid bilayer. May participate in the regulation of osmotic pressure changes within the cell.</text>
</comment>
<evidence type="ECO:0000256" key="2">
    <source>
        <dbReference type="ARBA" id="ARBA00007254"/>
    </source>
</evidence>
<dbReference type="SUPFAM" id="SSF81330">
    <property type="entry name" value="Gated mechanosensitive channel"/>
    <property type="match status" value="1"/>
</dbReference>
<evidence type="ECO:0000313" key="11">
    <source>
        <dbReference type="EMBL" id="MDT0294237.1"/>
    </source>
</evidence>
<sequence length="149" mass="16732">MKNSFLKEFKEFAVKGNMIDIAIGVIVGAAFNKVVDVLVKKIIAPPLSLLTGDLNFENQKMILRNAITTNGEIVKEEVAIGYGELITVMINFLIISLTVFIIVRLFNRLRANAEDTGNKKVTTPKNIQLLTDLKEIMQEQNELLKNQKK</sequence>
<dbReference type="HAMAP" id="MF_00115">
    <property type="entry name" value="MscL"/>
    <property type="match status" value="1"/>
</dbReference>
<keyword evidence="4 10" id="KW-1003">Cell membrane</keyword>
<dbReference type="RefSeq" id="WP_311401191.1">
    <property type="nucleotide sequence ID" value="NZ_JAVRBG010000005.1"/>
</dbReference>
<feature type="transmembrane region" description="Helical" evidence="10">
    <location>
        <begin position="12"/>
        <end position="31"/>
    </location>
</feature>
<evidence type="ECO:0000256" key="7">
    <source>
        <dbReference type="ARBA" id="ARBA00023065"/>
    </source>
</evidence>
<evidence type="ECO:0000256" key="9">
    <source>
        <dbReference type="ARBA" id="ARBA00023303"/>
    </source>
</evidence>
<dbReference type="EMBL" id="JAVRBG010000005">
    <property type="protein sequence ID" value="MDT0294237.1"/>
    <property type="molecule type" value="Genomic_DNA"/>
</dbReference>
<dbReference type="Pfam" id="PF01741">
    <property type="entry name" value="MscL"/>
    <property type="match status" value="1"/>
</dbReference>
<keyword evidence="6 10" id="KW-1133">Transmembrane helix</keyword>
<dbReference type="Gene3D" id="1.10.1200.120">
    <property type="entry name" value="Large-conductance mechanosensitive channel, MscL, domain 1"/>
    <property type="match status" value="1"/>
</dbReference>
<proteinExistence type="inferred from homology"/>
<dbReference type="PANTHER" id="PTHR30266:SF2">
    <property type="entry name" value="LARGE-CONDUCTANCE MECHANOSENSITIVE CHANNEL"/>
    <property type="match status" value="1"/>
</dbReference>
<gene>
    <name evidence="10 11" type="primary">mscL</name>
    <name evidence="11" type="ORF">RLT85_06285</name>
</gene>
<keyword evidence="8 10" id="KW-0472">Membrane</keyword>
<keyword evidence="9 10" id="KW-0407">Ion channel</keyword>
<organism evidence="11 12">
    <name type="scientific">Mesonia ostreae</name>
    <dbReference type="NCBI Taxonomy" id="861110"/>
    <lineage>
        <taxon>Bacteria</taxon>
        <taxon>Pseudomonadati</taxon>
        <taxon>Bacteroidota</taxon>
        <taxon>Flavobacteriia</taxon>
        <taxon>Flavobacteriales</taxon>
        <taxon>Flavobacteriaceae</taxon>
        <taxon>Mesonia</taxon>
    </lineage>
</organism>
<keyword evidence="12" id="KW-1185">Reference proteome</keyword>
<evidence type="ECO:0000256" key="4">
    <source>
        <dbReference type="ARBA" id="ARBA00022475"/>
    </source>
</evidence>
<evidence type="ECO:0000256" key="3">
    <source>
        <dbReference type="ARBA" id="ARBA00022448"/>
    </source>
</evidence>
<evidence type="ECO:0000256" key="1">
    <source>
        <dbReference type="ARBA" id="ARBA00004651"/>
    </source>
</evidence>
<protein>
    <recommendedName>
        <fullName evidence="10">Large-conductance mechanosensitive channel</fullName>
    </recommendedName>
</protein>
<accession>A0ABU2KHS0</accession>
<evidence type="ECO:0000256" key="5">
    <source>
        <dbReference type="ARBA" id="ARBA00022692"/>
    </source>
</evidence>
<dbReference type="Proteomes" id="UP001182991">
    <property type="component" value="Unassembled WGS sequence"/>
</dbReference>
<dbReference type="InterPro" id="IPR001185">
    <property type="entry name" value="MS_channel"/>
</dbReference>
<name>A0ABU2KHS0_9FLAO</name>
<evidence type="ECO:0000313" key="12">
    <source>
        <dbReference type="Proteomes" id="UP001182991"/>
    </source>
</evidence>
<comment type="subunit">
    <text evidence="10">Homopentamer.</text>
</comment>
<feature type="transmembrane region" description="Helical" evidence="10">
    <location>
        <begin position="85"/>
        <end position="106"/>
    </location>
</feature>
<dbReference type="PANTHER" id="PTHR30266">
    <property type="entry name" value="MECHANOSENSITIVE CHANNEL MSCL"/>
    <property type="match status" value="1"/>
</dbReference>
<comment type="subcellular location">
    <subcellularLocation>
        <location evidence="1 10">Cell membrane</location>
        <topology evidence="1 10">Multi-pass membrane protein</topology>
    </subcellularLocation>
</comment>
<dbReference type="PROSITE" id="PS01327">
    <property type="entry name" value="MSCL"/>
    <property type="match status" value="1"/>
</dbReference>
<keyword evidence="5 10" id="KW-0812">Transmembrane</keyword>
<reference evidence="12" key="1">
    <citation type="submission" date="2023-07" db="EMBL/GenBank/DDBJ databases">
        <title>Isolating and identifying novel microbial strains from the Mariana Trench.</title>
        <authorList>
            <person name="Fu H."/>
        </authorList>
    </citation>
    <scope>NUCLEOTIDE SEQUENCE [LARGE SCALE GENOMIC DNA]</scope>
    <source>
        <strain evidence="12">T-y2</strain>
    </source>
</reference>
<dbReference type="InterPro" id="IPR037673">
    <property type="entry name" value="MSC/AndL"/>
</dbReference>
<dbReference type="InterPro" id="IPR019823">
    <property type="entry name" value="Mechanosensitive_channel_CS"/>
</dbReference>
<keyword evidence="3 10" id="KW-0813">Transport</keyword>
<dbReference type="NCBIfam" id="TIGR00220">
    <property type="entry name" value="mscL"/>
    <property type="match status" value="1"/>
</dbReference>
<dbReference type="PRINTS" id="PR01264">
    <property type="entry name" value="MECHCHANNEL"/>
</dbReference>
<comment type="similarity">
    <text evidence="2 10">Belongs to the MscL family.</text>
</comment>
<dbReference type="InterPro" id="IPR036019">
    <property type="entry name" value="MscL_channel"/>
</dbReference>